<gene>
    <name evidence="3" type="ORF">DFH08DRAFT_876517</name>
</gene>
<dbReference type="AlphaFoldDB" id="A0AAD6ZTZ1"/>
<evidence type="ECO:0000256" key="2">
    <source>
        <dbReference type="SAM" id="SignalP"/>
    </source>
</evidence>
<keyword evidence="1" id="KW-1133">Transmembrane helix</keyword>
<feature type="signal peptide" evidence="2">
    <location>
        <begin position="1"/>
        <end position="21"/>
    </location>
</feature>
<protein>
    <submittedName>
        <fullName evidence="3">Uncharacterized protein</fullName>
    </submittedName>
</protein>
<reference evidence="3" key="1">
    <citation type="submission" date="2023-03" db="EMBL/GenBank/DDBJ databases">
        <title>Massive genome expansion in bonnet fungi (Mycena s.s.) driven by repeated elements and novel gene families across ecological guilds.</title>
        <authorList>
            <consortium name="Lawrence Berkeley National Laboratory"/>
            <person name="Harder C.B."/>
            <person name="Miyauchi S."/>
            <person name="Viragh M."/>
            <person name="Kuo A."/>
            <person name="Thoen E."/>
            <person name="Andreopoulos B."/>
            <person name="Lu D."/>
            <person name="Skrede I."/>
            <person name="Drula E."/>
            <person name="Henrissat B."/>
            <person name="Morin E."/>
            <person name="Kohler A."/>
            <person name="Barry K."/>
            <person name="LaButti K."/>
            <person name="Morin E."/>
            <person name="Salamov A."/>
            <person name="Lipzen A."/>
            <person name="Mereny Z."/>
            <person name="Hegedus B."/>
            <person name="Baldrian P."/>
            <person name="Stursova M."/>
            <person name="Weitz H."/>
            <person name="Taylor A."/>
            <person name="Grigoriev I.V."/>
            <person name="Nagy L.G."/>
            <person name="Martin F."/>
            <person name="Kauserud H."/>
        </authorList>
    </citation>
    <scope>NUCLEOTIDE SEQUENCE</scope>
    <source>
        <strain evidence="3">CBHHK002</strain>
    </source>
</reference>
<proteinExistence type="predicted"/>
<comment type="caution">
    <text evidence="3">The sequence shown here is derived from an EMBL/GenBank/DDBJ whole genome shotgun (WGS) entry which is preliminary data.</text>
</comment>
<evidence type="ECO:0000313" key="3">
    <source>
        <dbReference type="EMBL" id="KAJ7339312.1"/>
    </source>
</evidence>
<keyword evidence="1" id="KW-0812">Transmembrane</keyword>
<feature type="transmembrane region" description="Helical" evidence="1">
    <location>
        <begin position="47"/>
        <end position="69"/>
    </location>
</feature>
<evidence type="ECO:0000313" key="4">
    <source>
        <dbReference type="Proteomes" id="UP001218218"/>
    </source>
</evidence>
<organism evidence="3 4">
    <name type="scientific">Mycena albidolilacea</name>
    <dbReference type="NCBI Taxonomy" id="1033008"/>
    <lineage>
        <taxon>Eukaryota</taxon>
        <taxon>Fungi</taxon>
        <taxon>Dikarya</taxon>
        <taxon>Basidiomycota</taxon>
        <taxon>Agaricomycotina</taxon>
        <taxon>Agaricomycetes</taxon>
        <taxon>Agaricomycetidae</taxon>
        <taxon>Agaricales</taxon>
        <taxon>Marasmiineae</taxon>
        <taxon>Mycenaceae</taxon>
        <taxon>Mycena</taxon>
    </lineage>
</organism>
<dbReference type="Proteomes" id="UP001218218">
    <property type="component" value="Unassembled WGS sequence"/>
</dbReference>
<name>A0AAD6ZTZ1_9AGAR</name>
<sequence length="110" mass="12488">MLAFSVSSLVVLVFPAVPTVSLTNTSIPHSHTIPLQLSTWQELATSHFYIPLILLASTLGRFFGSSTVMQEPVSKKYQMEHDSQIRRERTMCWTLVLDPKLQVTARRERS</sequence>
<feature type="chain" id="PRO_5042104867" evidence="2">
    <location>
        <begin position="22"/>
        <end position="110"/>
    </location>
</feature>
<keyword evidence="4" id="KW-1185">Reference proteome</keyword>
<evidence type="ECO:0000256" key="1">
    <source>
        <dbReference type="SAM" id="Phobius"/>
    </source>
</evidence>
<accession>A0AAD6ZTZ1</accession>
<keyword evidence="1" id="KW-0472">Membrane</keyword>
<dbReference type="EMBL" id="JARIHO010000028">
    <property type="protein sequence ID" value="KAJ7339312.1"/>
    <property type="molecule type" value="Genomic_DNA"/>
</dbReference>
<keyword evidence="2" id="KW-0732">Signal</keyword>